<dbReference type="RefSeq" id="WP_088713524.1">
    <property type="nucleotide sequence ID" value="NZ_NFZT01000003.1"/>
</dbReference>
<dbReference type="AlphaFoldDB" id="A0A219B1A8"/>
<reference evidence="2" key="1">
    <citation type="submission" date="2017-05" db="EMBL/GenBank/DDBJ databases">
        <authorList>
            <person name="Lin X."/>
        </authorList>
    </citation>
    <scope>NUCLEOTIDE SEQUENCE [LARGE SCALE GENOMIC DNA]</scope>
    <source>
        <strain evidence="2">JLT2012</strain>
    </source>
</reference>
<comment type="caution">
    <text evidence="1">The sequence shown here is derived from an EMBL/GenBank/DDBJ whole genome shotgun (WGS) entry which is preliminary data.</text>
</comment>
<dbReference type="OrthoDB" id="7594231at2"/>
<proteinExistence type="predicted"/>
<name>A0A219B1A8_9SPHN</name>
<gene>
    <name evidence="1" type="ORF">B5C34_14535</name>
</gene>
<organism evidence="1 2">
    <name type="scientific">Pacificimonas flava</name>
    <dbReference type="NCBI Taxonomy" id="1234595"/>
    <lineage>
        <taxon>Bacteria</taxon>
        <taxon>Pseudomonadati</taxon>
        <taxon>Pseudomonadota</taxon>
        <taxon>Alphaproteobacteria</taxon>
        <taxon>Sphingomonadales</taxon>
        <taxon>Sphingosinicellaceae</taxon>
        <taxon>Pacificimonas</taxon>
    </lineage>
</organism>
<dbReference type="Proteomes" id="UP000198462">
    <property type="component" value="Unassembled WGS sequence"/>
</dbReference>
<dbReference type="EMBL" id="NFZT01000003">
    <property type="protein sequence ID" value="OWV31984.1"/>
    <property type="molecule type" value="Genomic_DNA"/>
</dbReference>
<evidence type="ECO:0000313" key="2">
    <source>
        <dbReference type="Proteomes" id="UP000198462"/>
    </source>
</evidence>
<sequence length="205" mass="23191">MRSGDIPFKFDLTDLLARARRQVGGRIGDVTLNLPFISIAVSPKDRERTVAREVVLRLRDRRVLSAWECCDGCIERALTSLMEIRKIIVDKEVELAELQDGPLFLLLDAMAAGIRQFMTFEELLKRDEDAPPHLCFGEFNRPPDVRQAYFDGLEILRGHLSRCLGQIALIAGMPMPTDGIVENYQGPWQLEAYQAPPQLPEPSED</sequence>
<evidence type="ECO:0000313" key="1">
    <source>
        <dbReference type="EMBL" id="OWV31984.1"/>
    </source>
</evidence>
<protein>
    <submittedName>
        <fullName evidence="1">Uncharacterized protein</fullName>
    </submittedName>
</protein>
<keyword evidence="2" id="KW-1185">Reference proteome</keyword>
<accession>A0A219B1A8</accession>